<dbReference type="AlphaFoldDB" id="A0A0E9T228"/>
<proteinExistence type="predicted"/>
<feature type="region of interest" description="Disordered" evidence="1">
    <location>
        <begin position="1"/>
        <end position="33"/>
    </location>
</feature>
<reference evidence="2" key="2">
    <citation type="journal article" date="2015" name="Fish Shellfish Immunol.">
        <title>Early steps in the European eel (Anguilla anguilla)-Vibrio vulnificus interaction in the gills: Role of the RtxA13 toxin.</title>
        <authorList>
            <person name="Callol A."/>
            <person name="Pajuelo D."/>
            <person name="Ebbesson L."/>
            <person name="Teles M."/>
            <person name="MacKenzie S."/>
            <person name="Amaro C."/>
        </authorList>
    </citation>
    <scope>NUCLEOTIDE SEQUENCE</scope>
</reference>
<evidence type="ECO:0000256" key="1">
    <source>
        <dbReference type="SAM" id="MobiDB-lite"/>
    </source>
</evidence>
<evidence type="ECO:0000313" key="2">
    <source>
        <dbReference type="EMBL" id="JAH47676.1"/>
    </source>
</evidence>
<name>A0A0E9T228_ANGAN</name>
<feature type="compositionally biased region" description="Basic and acidic residues" evidence="1">
    <location>
        <begin position="23"/>
        <end position="33"/>
    </location>
</feature>
<protein>
    <submittedName>
        <fullName evidence="2">Uncharacterized protein</fullName>
    </submittedName>
</protein>
<reference evidence="2" key="1">
    <citation type="submission" date="2014-11" db="EMBL/GenBank/DDBJ databases">
        <authorList>
            <person name="Amaro Gonzalez C."/>
        </authorList>
    </citation>
    <scope>NUCLEOTIDE SEQUENCE</scope>
</reference>
<accession>A0A0E9T228</accession>
<organism evidence="2">
    <name type="scientific">Anguilla anguilla</name>
    <name type="common">European freshwater eel</name>
    <name type="synonym">Muraena anguilla</name>
    <dbReference type="NCBI Taxonomy" id="7936"/>
    <lineage>
        <taxon>Eukaryota</taxon>
        <taxon>Metazoa</taxon>
        <taxon>Chordata</taxon>
        <taxon>Craniata</taxon>
        <taxon>Vertebrata</taxon>
        <taxon>Euteleostomi</taxon>
        <taxon>Actinopterygii</taxon>
        <taxon>Neopterygii</taxon>
        <taxon>Teleostei</taxon>
        <taxon>Anguilliformes</taxon>
        <taxon>Anguillidae</taxon>
        <taxon>Anguilla</taxon>
    </lineage>
</organism>
<dbReference type="EMBL" id="GBXM01060901">
    <property type="protein sequence ID" value="JAH47676.1"/>
    <property type="molecule type" value="Transcribed_RNA"/>
</dbReference>
<sequence>MREERKKCGKKGRRNADEGGEEEVQKEGKVKRR</sequence>